<evidence type="ECO:0000313" key="2">
    <source>
        <dbReference type="EMBL" id="EMM81703.1"/>
    </source>
</evidence>
<keyword evidence="1" id="KW-0812">Transmembrane</keyword>
<evidence type="ECO:0000256" key="1">
    <source>
        <dbReference type="SAM" id="Phobius"/>
    </source>
</evidence>
<dbReference type="Gene3D" id="2.20.110.10">
    <property type="entry name" value="Histone H3 K4-specific methyltransferase SET7/9 N-terminal domain"/>
    <property type="match status" value="1"/>
</dbReference>
<proteinExistence type="predicted"/>
<accession>M6G9S3</accession>
<dbReference type="Proteomes" id="UP000012128">
    <property type="component" value="Unassembled WGS sequence"/>
</dbReference>
<dbReference type="EMBL" id="AFLW02000116">
    <property type="protein sequence ID" value="EMM81703.1"/>
    <property type="molecule type" value="Genomic_DNA"/>
</dbReference>
<keyword evidence="1" id="KW-0472">Membrane</keyword>
<dbReference type="AlphaFoldDB" id="M6G9S3"/>
<dbReference type="SUPFAM" id="SSF82185">
    <property type="entry name" value="Histone H3 K4-specific methyltransferase SET7/9 N-terminal domain"/>
    <property type="match status" value="1"/>
</dbReference>
<feature type="transmembrane region" description="Helical" evidence="1">
    <location>
        <begin position="12"/>
        <end position="30"/>
    </location>
</feature>
<comment type="caution">
    <text evidence="2">The sequence shown here is derived from an EMBL/GenBank/DDBJ whole genome shotgun (WGS) entry which is preliminary data.</text>
</comment>
<organism evidence="2 3">
    <name type="scientific">Leptospira interrogans str. 2006001854</name>
    <dbReference type="NCBI Taxonomy" id="1001590"/>
    <lineage>
        <taxon>Bacteria</taxon>
        <taxon>Pseudomonadati</taxon>
        <taxon>Spirochaetota</taxon>
        <taxon>Spirochaetia</taxon>
        <taxon>Leptospirales</taxon>
        <taxon>Leptospiraceae</taxon>
        <taxon>Leptospira</taxon>
    </lineage>
</organism>
<keyword evidence="1" id="KW-1133">Transmembrane helix</keyword>
<gene>
    <name evidence="2" type="ORF">LEP1GSC037_0436</name>
</gene>
<protein>
    <submittedName>
        <fullName evidence="2">MORN repeat protein</fullName>
    </submittedName>
</protein>
<reference evidence="2 3" key="1">
    <citation type="submission" date="2013-01" db="EMBL/GenBank/DDBJ databases">
        <authorList>
            <person name="Harkins D.M."/>
            <person name="Durkin A.S."/>
            <person name="Brinkac L.M."/>
            <person name="Haft D.H."/>
            <person name="Selengut J.D."/>
            <person name="Sanka R."/>
            <person name="DePew J."/>
            <person name="Purushe J."/>
            <person name="Hospenthal D.R."/>
            <person name="Murray C.K."/>
            <person name="Pimentel G."/>
            <person name="Wasfy M."/>
            <person name="Parker T."/>
            <person name="Miller R.S."/>
            <person name="Vinetz J.M."/>
            <person name="Sutton G.G."/>
            <person name="Nierman W.C."/>
            <person name="Fouts D.E."/>
        </authorList>
    </citation>
    <scope>NUCLEOTIDE SEQUENCE [LARGE SCALE GENOMIC DNA]</scope>
    <source>
        <strain evidence="2 3">2006001854</strain>
    </source>
</reference>
<sequence>MVQFFLRSKLSILVILITALLLGGSYFYFFKETCNGDCKNGFGSKIYWNGKKYVGQWKNGKESGYGVLVAKDLKILYSGKWQEGNQISKESDMPKKITSLNDYNLNFFKTVILYIIVLERIQINLKSN</sequence>
<evidence type="ECO:0000313" key="3">
    <source>
        <dbReference type="Proteomes" id="UP000012128"/>
    </source>
</evidence>
<name>M6G9S3_LEPIR</name>